<feature type="coiled-coil region" evidence="1">
    <location>
        <begin position="46"/>
        <end position="101"/>
    </location>
</feature>
<dbReference type="PROSITE" id="PS51450">
    <property type="entry name" value="LRR"/>
    <property type="match status" value="1"/>
</dbReference>
<accession>A0A820E3Q2</accession>
<reference evidence="2" key="1">
    <citation type="submission" date="2021-02" db="EMBL/GenBank/DDBJ databases">
        <authorList>
            <person name="Nowell W R."/>
        </authorList>
    </citation>
    <scope>NUCLEOTIDE SEQUENCE</scope>
</reference>
<evidence type="ECO:0000313" key="2">
    <source>
        <dbReference type="EMBL" id="CAF4242560.1"/>
    </source>
</evidence>
<proteinExistence type="predicted"/>
<dbReference type="InterPro" id="IPR001611">
    <property type="entry name" value="Leu-rich_rpt"/>
</dbReference>
<name>A0A820E3Q2_9BILA</name>
<evidence type="ECO:0000313" key="3">
    <source>
        <dbReference type="Proteomes" id="UP000663836"/>
    </source>
</evidence>
<dbReference type="EMBL" id="CAJOBD010020748">
    <property type="protein sequence ID" value="CAF4242560.1"/>
    <property type="molecule type" value="Genomic_DNA"/>
</dbReference>
<organism evidence="2 3">
    <name type="scientific">Rotaria sordida</name>
    <dbReference type="NCBI Taxonomy" id="392033"/>
    <lineage>
        <taxon>Eukaryota</taxon>
        <taxon>Metazoa</taxon>
        <taxon>Spiralia</taxon>
        <taxon>Gnathifera</taxon>
        <taxon>Rotifera</taxon>
        <taxon>Eurotatoria</taxon>
        <taxon>Bdelloidea</taxon>
        <taxon>Philodinida</taxon>
        <taxon>Philodinidae</taxon>
        <taxon>Rotaria</taxon>
    </lineage>
</organism>
<sequence length="176" mass="21387">MFRLNRLNDLSNEIQLKLLQIQEINLIKNNNNPLFEQNRLKLIIDLENTKETINNLINNRQQIQITVQILDQAVLLINQNIKILRTNLEHYQLSNNNIEELQRLTNTYIKQRLIHFEKLSIEHQNEYKNFEKNLQLFLLNINRFKQTLQIRLMQITIDDMKIIYVTFLIKHIRRTK</sequence>
<gene>
    <name evidence="2" type="ORF">JBS370_LOCUS38370</name>
</gene>
<dbReference type="Proteomes" id="UP000663836">
    <property type="component" value="Unassembled WGS sequence"/>
</dbReference>
<dbReference type="AlphaFoldDB" id="A0A820E3Q2"/>
<feature type="non-terminal residue" evidence="2">
    <location>
        <position position="1"/>
    </location>
</feature>
<evidence type="ECO:0000256" key="1">
    <source>
        <dbReference type="SAM" id="Coils"/>
    </source>
</evidence>
<comment type="caution">
    <text evidence="2">The sequence shown here is derived from an EMBL/GenBank/DDBJ whole genome shotgun (WGS) entry which is preliminary data.</text>
</comment>
<protein>
    <submittedName>
        <fullName evidence="2">Uncharacterized protein</fullName>
    </submittedName>
</protein>
<keyword evidence="1" id="KW-0175">Coiled coil</keyword>